<keyword evidence="6 8" id="KW-0067">ATP-binding</keyword>
<comment type="caution">
    <text evidence="10">The sequence shown here is derived from an EMBL/GenBank/DDBJ whole genome shotgun (WGS) entry which is preliminary data.</text>
</comment>
<dbReference type="GO" id="GO:0006233">
    <property type="term" value="P:dTDP biosynthetic process"/>
    <property type="evidence" value="ECO:0007669"/>
    <property type="project" value="InterPro"/>
</dbReference>
<comment type="caution">
    <text evidence="8">Lacks conserved residue(s) required for the propagation of feature annotation.</text>
</comment>
<dbReference type="AlphaFoldDB" id="A0A1F6DU62"/>
<dbReference type="Pfam" id="PF02223">
    <property type="entry name" value="Thymidylate_kin"/>
    <property type="match status" value="1"/>
</dbReference>
<accession>A0A1F6DU62</accession>
<keyword evidence="5 8" id="KW-0418">Kinase</keyword>
<dbReference type="GO" id="GO:0006235">
    <property type="term" value="P:dTTP biosynthetic process"/>
    <property type="evidence" value="ECO:0007669"/>
    <property type="project" value="UniProtKB-UniRule"/>
</dbReference>
<dbReference type="GO" id="GO:0004798">
    <property type="term" value="F:dTMP kinase activity"/>
    <property type="evidence" value="ECO:0007669"/>
    <property type="project" value="UniProtKB-UniRule"/>
</dbReference>
<dbReference type="PANTHER" id="PTHR10344:SF4">
    <property type="entry name" value="UMP-CMP KINASE 2, MITOCHONDRIAL"/>
    <property type="match status" value="1"/>
</dbReference>
<dbReference type="InterPro" id="IPR018094">
    <property type="entry name" value="Thymidylate_kinase"/>
</dbReference>
<evidence type="ECO:0000256" key="6">
    <source>
        <dbReference type="ARBA" id="ARBA00022840"/>
    </source>
</evidence>
<evidence type="ECO:0000256" key="4">
    <source>
        <dbReference type="ARBA" id="ARBA00022741"/>
    </source>
</evidence>
<name>A0A1F6DU62_9BACT</name>
<dbReference type="Proteomes" id="UP000177232">
    <property type="component" value="Unassembled WGS sequence"/>
</dbReference>
<dbReference type="GO" id="GO:0006227">
    <property type="term" value="P:dUDP biosynthetic process"/>
    <property type="evidence" value="ECO:0007669"/>
    <property type="project" value="TreeGrafter"/>
</dbReference>
<evidence type="ECO:0000256" key="1">
    <source>
        <dbReference type="ARBA" id="ARBA00009776"/>
    </source>
</evidence>
<dbReference type="EMBL" id="MFLJ01000006">
    <property type="protein sequence ID" value="OGG64961.1"/>
    <property type="molecule type" value="Genomic_DNA"/>
</dbReference>
<evidence type="ECO:0000256" key="2">
    <source>
        <dbReference type="ARBA" id="ARBA00022679"/>
    </source>
</evidence>
<keyword evidence="4 8" id="KW-0547">Nucleotide-binding</keyword>
<dbReference type="EC" id="2.7.4.9" evidence="8"/>
<evidence type="ECO:0000256" key="7">
    <source>
        <dbReference type="ARBA" id="ARBA00048743"/>
    </source>
</evidence>
<dbReference type="GO" id="GO:0005524">
    <property type="term" value="F:ATP binding"/>
    <property type="evidence" value="ECO:0007669"/>
    <property type="project" value="UniProtKB-UniRule"/>
</dbReference>
<dbReference type="CDD" id="cd01672">
    <property type="entry name" value="TMPK"/>
    <property type="match status" value="1"/>
</dbReference>
<organism evidence="10 11">
    <name type="scientific">Candidatus Kaiserbacteria bacterium RIFCSPHIGHO2_02_FULL_55_17</name>
    <dbReference type="NCBI Taxonomy" id="1798496"/>
    <lineage>
        <taxon>Bacteria</taxon>
        <taxon>Candidatus Kaiseribacteriota</taxon>
    </lineage>
</organism>
<comment type="catalytic activity">
    <reaction evidence="7 8">
        <text>dTMP + ATP = dTDP + ADP</text>
        <dbReference type="Rhea" id="RHEA:13517"/>
        <dbReference type="ChEBI" id="CHEBI:30616"/>
        <dbReference type="ChEBI" id="CHEBI:58369"/>
        <dbReference type="ChEBI" id="CHEBI:63528"/>
        <dbReference type="ChEBI" id="CHEBI:456216"/>
        <dbReference type="EC" id="2.7.4.9"/>
    </reaction>
</comment>
<dbReference type="InterPro" id="IPR027417">
    <property type="entry name" value="P-loop_NTPase"/>
</dbReference>
<feature type="domain" description="Thymidylate kinase-like" evidence="9">
    <location>
        <begin position="9"/>
        <end position="190"/>
    </location>
</feature>
<keyword evidence="2 8" id="KW-0808">Transferase</keyword>
<reference evidence="10 11" key="1">
    <citation type="journal article" date="2016" name="Nat. Commun.">
        <title>Thousands of microbial genomes shed light on interconnected biogeochemical processes in an aquifer system.</title>
        <authorList>
            <person name="Anantharaman K."/>
            <person name="Brown C.T."/>
            <person name="Hug L.A."/>
            <person name="Sharon I."/>
            <person name="Castelle C.J."/>
            <person name="Probst A.J."/>
            <person name="Thomas B.C."/>
            <person name="Singh A."/>
            <person name="Wilkins M.J."/>
            <person name="Karaoz U."/>
            <person name="Brodie E.L."/>
            <person name="Williams K.H."/>
            <person name="Hubbard S.S."/>
            <person name="Banfield J.F."/>
        </authorList>
    </citation>
    <scope>NUCLEOTIDE SEQUENCE [LARGE SCALE GENOMIC DNA]</scope>
</reference>
<dbReference type="PANTHER" id="PTHR10344">
    <property type="entry name" value="THYMIDYLATE KINASE"/>
    <property type="match status" value="1"/>
</dbReference>
<protein>
    <recommendedName>
        <fullName evidence="8">Thymidylate kinase</fullName>
        <ecNumber evidence="8">2.7.4.9</ecNumber>
    </recommendedName>
    <alternativeName>
        <fullName evidence="8">dTMP kinase</fullName>
    </alternativeName>
</protein>
<comment type="similarity">
    <text evidence="1 8">Belongs to the thymidylate kinase family.</text>
</comment>
<keyword evidence="3 8" id="KW-0545">Nucleotide biosynthesis</keyword>
<dbReference type="GO" id="GO:0005829">
    <property type="term" value="C:cytosol"/>
    <property type="evidence" value="ECO:0007669"/>
    <property type="project" value="TreeGrafter"/>
</dbReference>
<dbReference type="Gene3D" id="3.40.50.300">
    <property type="entry name" value="P-loop containing nucleotide triphosphate hydrolases"/>
    <property type="match status" value="1"/>
</dbReference>
<evidence type="ECO:0000259" key="9">
    <source>
        <dbReference type="Pfam" id="PF02223"/>
    </source>
</evidence>
<evidence type="ECO:0000313" key="11">
    <source>
        <dbReference type="Proteomes" id="UP000177232"/>
    </source>
</evidence>
<gene>
    <name evidence="8" type="primary">tmk</name>
    <name evidence="10" type="ORF">A3C94_01590</name>
</gene>
<proteinExistence type="inferred from homology"/>
<sequence>MKKGKLIVIDGSDGVGKATQTKLLVERLKKEKIPVATLDFPQYQKNFFGAFLKECLSGAYGNFIALDPHIASVLYAADRFESKKKIEDWLAQGKIVVLDRYVSANQMHQGGKIVNAKERKKFLAWLDTMEHKIFKLPRPDGILYLHLPTELSLKLINKRGKKDLAEKSIRYLDQSRKNALRLIQNTARWEKINCADAEGVLPRGKIHEIVYATCKKFAGI</sequence>
<dbReference type="HAMAP" id="MF_00165">
    <property type="entry name" value="Thymidylate_kinase"/>
    <property type="match status" value="1"/>
</dbReference>
<dbReference type="InterPro" id="IPR039430">
    <property type="entry name" value="Thymidylate_kin-like_dom"/>
</dbReference>
<comment type="function">
    <text evidence="8">Phosphorylation of dTMP to form dTDP in both de novo and salvage pathways of dTTP synthesis.</text>
</comment>
<evidence type="ECO:0000256" key="3">
    <source>
        <dbReference type="ARBA" id="ARBA00022727"/>
    </source>
</evidence>
<evidence type="ECO:0000256" key="5">
    <source>
        <dbReference type="ARBA" id="ARBA00022777"/>
    </source>
</evidence>
<dbReference type="STRING" id="1798496.A3C94_01590"/>
<evidence type="ECO:0000256" key="8">
    <source>
        <dbReference type="HAMAP-Rule" id="MF_00165"/>
    </source>
</evidence>
<evidence type="ECO:0000313" key="10">
    <source>
        <dbReference type="EMBL" id="OGG64961.1"/>
    </source>
</evidence>
<dbReference type="SUPFAM" id="SSF52540">
    <property type="entry name" value="P-loop containing nucleoside triphosphate hydrolases"/>
    <property type="match status" value="1"/>
</dbReference>